<gene>
    <name evidence="1" type="ORF">OG849_30665</name>
</gene>
<accession>A0ABZ1F4G8</accession>
<dbReference type="RefSeq" id="WP_326702721.1">
    <property type="nucleotide sequence ID" value="NZ_CP108861.1"/>
</dbReference>
<dbReference type="EMBL" id="CP109083">
    <property type="protein sequence ID" value="WSB11305.1"/>
    <property type="molecule type" value="Genomic_DNA"/>
</dbReference>
<evidence type="ECO:0000313" key="1">
    <source>
        <dbReference type="EMBL" id="WSB11305.1"/>
    </source>
</evidence>
<protein>
    <submittedName>
        <fullName evidence="1">Uncharacterized protein</fullName>
    </submittedName>
</protein>
<proteinExistence type="predicted"/>
<evidence type="ECO:0000313" key="2">
    <source>
        <dbReference type="Proteomes" id="UP001356428"/>
    </source>
</evidence>
<dbReference type="Proteomes" id="UP001356428">
    <property type="component" value="Chromosome"/>
</dbReference>
<reference evidence="1 2" key="1">
    <citation type="submission" date="2022-10" db="EMBL/GenBank/DDBJ databases">
        <title>The complete genomes of actinobacterial strains from the NBC collection.</title>
        <authorList>
            <person name="Joergensen T.S."/>
            <person name="Alvarez Arevalo M."/>
            <person name="Sterndorff E.B."/>
            <person name="Faurdal D."/>
            <person name="Vuksanovic O."/>
            <person name="Mourched A.-S."/>
            <person name="Charusanti P."/>
            <person name="Shaw S."/>
            <person name="Blin K."/>
            <person name="Weber T."/>
        </authorList>
    </citation>
    <scope>NUCLEOTIDE SEQUENCE [LARGE SCALE GENOMIC DNA]</scope>
    <source>
        <strain evidence="1 2">NBC 01792</strain>
    </source>
</reference>
<organism evidence="1 2">
    <name type="scientific">Streptomyces cyaneofuscatus</name>
    <dbReference type="NCBI Taxonomy" id="66883"/>
    <lineage>
        <taxon>Bacteria</taxon>
        <taxon>Bacillati</taxon>
        <taxon>Actinomycetota</taxon>
        <taxon>Actinomycetes</taxon>
        <taxon>Kitasatosporales</taxon>
        <taxon>Streptomycetaceae</taxon>
        <taxon>Streptomyces</taxon>
    </lineage>
</organism>
<keyword evidence="2" id="KW-1185">Reference proteome</keyword>
<sequence length="69" mass="7943">MPTSPPPIAGAAWTNWPKGLRTGLYRPLYAQPIYPANLYTDRPPYDHAEYREHVTEPQIELMCACGIWR</sequence>
<name>A0ABZ1F4G8_9ACTN</name>